<dbReference type="Pfam" id="PF13561">
    <property type="entry name" value="adh_short_C2"/>
    <property type="match status" value="1"/>
</dbReference>
<dbReference type="InterPro" id="IPR036291">
    <property type="entry name" value="NAD(P)-bd_dom_sf"/>
</dbReference>
<name>A0A1W6Z6X0_9BORD</name>
<dbReference type="InterPro" id="IPR002347">
    <property type="entry name" value="SDR_fam"/>
</dbReference>
<evidence type="ECO:0000313" key="3">
    <source>
        <dbReference type="Proteomes" id="UP000194161"/>
    </source>
</evidence>
<dbReference type="EMBL" id="CP021111">
    <property type="protein sequence ID" value="ARP93131.1"/>
    <property type="molecule type" value="Genomic_DNA"/>
</dbReference>
<organism evidence="2 3">
    <name type="scientific">Bordetella genomosp. 13</name>
    <dbReference type="NCBI Taxonomy" id="463040"/>
    <lineage>
        <taxon>Bacteria</taxon>
        <taxon>Pseudomonadati</taxon>
        <taxon>Pseudomonadota</taxon>
        <taxon>Betaproteobacteria</taxon>
        <taxon>Burkholderiales</taxon>
        <taxon>Alcaligenaceae</taxon>
        <taxon>Bordetella</taxon>
    </lineage>
</organism>
<dbReference type="PANTHER" id="PTHR42760">
    <property type="entry name" value="SHORT-CHAIN DEHYDROGENASES/REDUCTASES FAMILY MEMBER"/>
    <property type="match status" value="1"/>
</dbReference>
<dbReference type="GO" id="GO:0030497">
    <property type="term" value="P:fatty acid elongation"/>
    <property type="evidence" value="ECO:0007669"/>
    <property type="project" value="TreeGrafter"/>
</dbReference>
<dbReference type="PANTHER" id="PTHR42760:SF135">
    <property type="entry name" value="BLL7886 PROTEIN"/>
    <property type="match status" value="1"/>
</dbReference>
<dbReference type="RefSeq" id="WP_086076968.1">
    <property type="nucleotide sequence ID" value="NZ_CP021111.1"/>
</dbReference>
<keyword evidence="3" id="KW-1185">Reference proteome</keyword>
<dbReference type="PRINTS" id="PR00080">
    <property type="entry name" value="SDRFAMILY"/>
</dbReference>
<dbReference type="Proteomes" id="UP000194161">
    <property type="component" value="Chromosome"/>
</dbReference>
<comment type="similarity">
    <text evidence="1">Belongs to the short-chain dehydrogenases/reductases (SDR) family.</text>
</comment>
<dbReference type="SUPFAM" id="SSF51735">
    <property type="entry name" value="NAD(P)-binding Rossmann-fold domains"/>
    <property type="match status" value="1"/>
</dbReference>
<evidence type="ECO:0000313" key="2">
    <source>
        <dbReference type="EMBL" id="ARP93131.1"/>
    </source>
</evidence>
<reference evidence="2 3" key="1">
    <citation type="submission" date="2017-05" db="EMBL/GenBank/DDBJ databases">
        <title>Complete and WGS of Bordetella genogroups.</title>
        <authorList>
            <person name="Spilker T."/>
            <person name="LiPuma J."/>
        </authorList>
    </citation>
    <scope>NUCLEOTIDE SEQUENCE [LARGE SCALE GENOMIC DNA]</scope>
    <source>
        <strain evidence="2 3">AU7206</strain>
    </source>
</reference>
<protein>
    <submittedName>
        <fullName evidence="2">3-oxoacyl-ACP reductase</fullName>
    </submittedName>
</protein>
<dbReference type="OrthoDB" id="9806974at2"/>
<dbReference type="PRINTS" id="PR00081">
    <property type="entry name" value="GDHRDH"/>
</dbReference>
<gene>
    <name evidence="2" type="ORF">CAL15_01260</name>
</gene>
<dbReference type="CDD" id="cd05233">
    <property type="entry name" value="SDR_c"/>
    <property type="match status" value="1"/>
</dbReference>
<dbReference type="GO" id="GO:0016616">
    <property type="term" value="F:oxidoreductase activity, acting on the CH-OH group of donors, NAD or NADP as acceptor"/>
    <property type="evidence" value="ECO:0007669"/>
    <property type="project" value="TreeGrafter"/>
</dbReference>
<evidence type="ECO:0000256" key="1">
    <source>
        <dbReference type="ARBA" id="ARBA00006484"/>
    </source>
</evidence>
<proteinExistence type="inferred from homology"/>
<accession>A0A1W6Z6X0</accession>
<dbReference type="Gene3D" id="3.40.50.720">
    <property type="entry name" value="NAD(P)-binding Rossmann-like Domain"/>
    <property type="match status" value="1"/>
</dbReference>
<dbReference type="KEGG" id="bgm:CAL15_01260"/>
<sequence length="248" mass="26139">MSNKTVVITGASSGIGFALAQAYLRRGDNVVGNARSQQGLDAAAGRLRQDDLGLPDRFLAVAGDIALASTAREIVRQATERFGRIDVLINNAGIFIPKPLGEYTGDDLDRIIDTNLKGFFHITQQAAAHMADHRDGHIVNITASIAMQPSSRVPALLPVLIKGGLNHATRALAIELSDKNIRVNAVAPGIIETPMHDPATFGFLNSLQPAGRMGKVEDIVGAVTYLTDSAYTTGAILPVDGGAAAGHW</sequence>
<dbReference type="AlphaFoldDB" id="A0A1W6Z6X0"/>
<dbReference type="FunFam" id="3.40.50.720:FF:000084">
    <property type="entry name" value="Short-chain dehydrogenase reductase"/>
    <property type="match status" value="1"/>
</dbReference>
<dbReference type="STRING" id="463040.CAL15_01260"/>